<dbReference type="InterPro" id="IPR004879">
    <property type="entry name" value="Ssp411-like_TRX"/>
</dbReference>
<feature type="domain" description="Spermatogenesis-associated protein 20-like TRX" evidence="1">
    <location>
        <begin position="2"/>
        <end position="34"/>
    </location>
</feature>
<protein>
    <submittedName>
        <fullName evidence="2">DUF255 domain-containing protein</fullName>
    </submittedName>
</protein>
<organism evidence="2">
    <name type="scientific">Thiolapillus brandeum</name>
    <dbReference type="NCBI Taxonomy" id="1076588"/>
    <lineage>
        <taxon>Bacteria</taxon>
        <taxon>Pseudomonadati</taxon>
        <taxon>Pseudomonadota</taxon>
        <taxon>Gammaproteobacteria</taxon>
        <taxon>Chromatiales</taxon>
        <taxon>Sedimenticolaceae</taxon>
        <taxon>Thiolapillus</taxon>
    </lineage>
</organism>
<gene>
    <name evidence="2" type="ORF">ENJ98_03835</name>
</gene>
<reference evidence="2" key="1">
    <citation type="journal article" date="2020" name="mSystems">
        <title>Genome- and Community-Level Interaction Insights into Carbon Utilization and Element Cycling Functions of Hydrothermarchaeota in Hydrothermal Sediment.</title>
        <authorList>
            <person name="Zhou Z."/>
            <person name="Liu Y."/>
            <person name="Xu W."/>
            <person name="Pan J."/>
            <person name="Luo Z.H."/>
            <person name="Li M."/>
        </authorList>
    </citation>
    <scope>NUCLEOTIDE SEQUENCE [LARGE SCALE GENOMIC DNA]</scope>
    <source>
        <strain evidence="2">HyVt-535</strain>
    </source>
</reference>
<accession>A0A7C5N3Y0</accession>
<dbReference type="Proteomes" id="UP000886100">
    <property type="component" value="Unassembled WGS sequence"/>
</dbReference>
<dbReference type="EMBL" id="DROM01000234">
    <property type="protein sequence ID" value="HHH13344.1"/>
    <property type="molecule type" value="Genomic_DNA"/>
</dbReference>
<sequence>MHAQDPVHWQPWSREVLELAKREGKLIFISSGYFA</sequence>
<proteinExistence type="predicted"/>
<name>A0A7C5N3Y0_9GAMM</name>
<dbReference type="AlphaFoldDB" id="A0A7C5N3Y0"/>
<evidence type="ECO:0000259" key="1">
    <source>
        <dbReference type="Pfam" id="PF03190"/>
    </source>
</evidence>
<dbReference type="Gene3D" id="3.40.30.10">
    <property type="entry name" value="Glutaredoxin"/>
    <property type="match status" value="1"/>
</dbReference>
<dbReference type="Pfam" id="PF03190">
    <property type="entry name" value="Thioredox_DsbH"/>
    <property type="match status" value="1"/>
</dbReference>
<feature type="non-terminal residue" evidence="2">
    <location>
        <position position="35"/>
    </location>
</feature>
<evidence type="ECO:0000313" key="2">
    <source>
        <dbReference type="EMBL" id="HHH13344.1"/>
    </source>
</evidence>
<comment type="caution">
    <text evidence="2">The sequence shown here is derived from an EMBL/GenBank/DDBJ whole genome shotgun (WGS) entry which is preliminary data.</text>
</comment>